<dbReference type="CDD" id="cd00200">
    <property type="entry name" value="WD40"/>
    <property type="match status" value="1"/>
</dbReference>
<dbReference type="InterPro" id="IPR019775">
    <property type="entry name" value="WD40_repeat_CS"/>
</dbReference>
<evidence type="ECO:0000313" key="6">
    <source>
        <dbReference type="Proteomes" id="UP001152799"/>
    </source>
</evidence>
<evidence type="ECO:0000313" key="5">
    <source>
        <dbReference type="EMBL" id="CAG9766558.1"/>
    </source>
</evidence>
<dbReference type="OrthoDB" id="10264588at2759"/>
<dbReference type="EMBL" id="OU892279">
    <property type="protein sequence ID" value="CAG9766558.1"/>
    <property type="molecule type" value="Genomic_DNA"/>
</dbReference>
<dbReference type="AlphaFoldDB" id="A0A9N9MPQ3"/>
<evidence type="ECO:0000256" key="1">
    <source>
        <dbReference type="ARBA" id="ARBA00022574"/>
    </source>
</evidence>
<dbReference type="InterPro" id="IPR001680">
    <property type="entry name" value="WD40_rpt"/>
</dbReference>
<dbReference type="PROSITE" id="PS50294">
    <property type="entry name" value="WD_REPEATS_REGION"/>
    <property type="match status" value="4"/>
</dbReference>
<keyword evidence="2" id="KW-0677">Repeat</keyword>
<accession>A0A9N9MPQ3</accession>
<name>A0A9N9MPQ3_9CUCU</name>
<keyword evidence="6" id="KW-1185">Reference proteome</keyword>
<evidence type="ECO:0000256" key="3">
    <source>
        <dbReference type="ARBA" id="ARBA00037984"/>
    </source>
</evidence>
<dbReference type="GO" id="GO:0036064">
    <property type="term" value="C:ciliary basal body"/>
    <property type="evidence" value="ECO:0007669"/>
    <property type="project" value="TreeGrafter"/>
</dbReference>
<gene>
    <name evidence="5" type="ORF">CEUTPL_LOCUS7138</name>
</gene>
<dbReference type="SUPFAM" id="SSF50978">
    <property type="entry name" value="WD40 repeat-like"/>
    <property type="match status" value="1"/>
</dbReference>
<feature type="repeat" description="WD" evidence="4">
    <location>
        <begin position="21"/>
        <end position="52"/>
    </location>
</feature>
<proteinExistence type="inferred from homology"/>
<keyword evidence="1 4" id="KW-0853">WD repeat</keyword>
<dbReference type="InterPro" id="IPR020472">
    <property type="entry name" value="WD40_PAC1"/>
</dbReference>
<comment type="similarity">
    <text evidence="3">Belongs to the WD repeat POC1 family.</text>
</comment>
<dbReference type="GO" id="GO:0060271">
    <property type="term" value="P:cilium assembly"/>
    <property type="evidence" value="ECO:0007669"/>
    <property type="project" value="TreeGrafter"/>
</dbReference>
<evidence type="ECO:0000256" key="2">
    <source>
        <dbReference type="ARBA" id="ARBA00022737"/>
    </source>
</evidence>
<protein>
    <submittedName>
        <fullName evidence="5">Uncharacterized protein</fullName>
    </submittedName>
</protein>
<dbReference type="SMART" id="SM00320">
    <property type="entry name" value="WD40"/>
    <property type="match status" value="7"/>
</dbReference>
<dbReference type="InterPro" id="IPR036322">
    <property type="entry name" value="WD40_repeat_dom_sf"/>
</dbReference>
<organism evidence="5 6">
    <name type="scientific">Ceutorhynchus assimilis</name>
    <name type="common">cabbage seed weevil</name>
    <dbReference type="NCBI Taxonomy" id="467358"/>
    <lineage>
        <taxon>Eukaryota</taxon>
        <taxon>Metazoa</taxon>
        <taxon>Ecdysozoa</taxon>
        <taxon>Arthropoda</taxon>
        <taxon>Hexapoda</taxon>
        <taxon>Insecta</taxon>
        <taxon>Pterygota</taxon>
        <taxon>Neoptera</taxon>
        <taxon>Endopterygota</taxon>
        <taxon>Coleoptera</taxon>
        <taxon>Polyphaga</taxon>
        <taxon>Cucujiformia</taxon>
        <taxon>Curculionidae</taxon>
        <taxon>Ceutorhynchinae</taxon>
        <taxon>Ceutorhynchus</taxon>
    </lineage>
</organism>
<dbReference type="InterPro" id="IPR015943">
    <property type="entry name" value="WD40/YVTN_repeat-like_dom_sf"/>
</dbReference>
<dbReference type="PANTHER" id="PTHR44019">
    <property type="entry name" value="WD REPEAT-CONTAINING PROTEIN 55"/>
    <property type="match status" value="1"/>
</dbReference>
<evidence type="ECO:0000256" key="4">
    <source>
        <dbReference type="PROSITE-ProRule" id="PRU00221"/>
    </source>
</evidence>
<dbReference type="Proteomes" id="UP001152799">
    <property type="component" value="Chromosome 3"/>
</dbReference>
<dbReference type="PROSITE" id="PS00678">
    <property type="entry name" value="WD_REPEATS_1"/>
    <property type="match status" value="1"/>
</dbReference>
<feature type="repeat" description="WD" evidence="4">
    <location>
        <begin position="151"/>
        <end position="192"/>
    </location>
</feature>
<dbReference type="PRINTS" id="PR00320">
    <property type="entry name" value="GPROTEINBRPT"/>
</dbReference>
<feature type="repeat" description="WD" evidence="4">
    <location>
        <begin position="67"/>
        <end position="98"/>
    </location>
</feature>
<dbReference type="InterPro" id="IPR050505">
    <property type="entry name" value="WDR55/POC1"/>
</dbReference>
<feature type="repeat" description="WD" evidence="4">
    <location>
        <begin position="109"/>
        <end position="150"/>
    </location>
</feature>
<dbReference type="PANTHER" id="PTHR44019:SF8">
    <property type="entry name" value="POC1 CENTRIOLAR PROTEIN HOMOLOG"/>
    <property type="match status" value="1"/>
</dbReference>
<dbReference type="GO" id="GO:0005814">
    <property type="term" value="C:centriole"/>
    <property type="evidence" value="ECO:0007669"/>
    <property type="project" value="TreeGrafter"/>
</dbReference>
<dbReference type="Pfam" id="PF00400">
    <property type="entry name" value="WD40"/>
    <property type="match status" value="7"/>
</dbReference>
<sequence length="311" mass="34727">MSASAECSLKKDEDPKVHVILEGHKQPLTSISFNPNGQQFATSSQDKGIMIWTKWSEEKQTGPNYRYAGHGDVVTCLDYSSNCKLLASCSKDETVRLWAPTIMGKSDVFKAHTSSVNTVNFSPDSTKLLTGSHDKSLKMWDVESKQFICSFLGHNNWVRCAKFSPLSNLIASCSDDRTTRIWDTISGELIHTFVGSKGSPNYVAMHSNNNTIAVALNNGSVKIFDIRNKKLQQYYELHDNTTCLDWHPRAKYLLTSGRDGKLRIIDIMEGRPLYTLSDNGGVITCKFSQDGAYFASGVDRTVVVWKTNFLS</sequence>
<reference evidence="5" key="1">
    <citation type="submission" date="2022-01" db="EMBL/GenBank/DDBJ databases">
        <authorList>
            <person name="King R."/>
        </authorList>
    </citation>
    <scope>NUCLEOTIDE SEQUENCE</scope>
</reference>
<dbReference type="Gene3D" id="2.130.10.10">
    <property type="entry name" value="YVTN repeat-like/Quinoprotein amine dehydrogenase"/>
    <property type="match status" value="3"/>
</dbReference>
<dbReference type="PROSITE" id="PS50082">
    <property type="entry name" value="WD_REPEATS_2"/>
    <property type="match status" value="4"/>
</dbReference>